<protein>
    <submittedName>
        <fullName evidence="3">Phosphatase PAP2 family protein</fullName>
    </submittedName>
</protein>
<name>A0A4U0MZF1_9ACTN</name>
<dbReference type="SUPFAM" id="SSF48317">
    <property type="entry name" value="Acid phosphatase/Vanadium-dependent haloperoxidase"/>
    <property type="match status" value="1"/>
</dbReference>
<proteinExistence type="predicted"/>
<organism evidence="3 4">
    <name type="scientific">Streptomyces piniterrae</name>
    <dbReference type="NCBI Taxonomy" id="2571125"/>
    <lineage>
        <taxon>Bacteria</taxon>
        <taxon>Bacillati</taxon>
        <taxon>Actinomycetota</taxon>
        <taxon>Actinomycetes</taxon>
        <taxon>Kitasatosporales</taxon>
        <taxon>Streptomycetaceae</taxon>
        <taxon>Streptomyces</taxon>
    </lineage>
</organism>
<evidence type="ECO:0000313" key="4">
    <source>
        <dbReference type="Proteomes" id="UP000308697"/>
    </source>
</evidence>
<dbReference type="EMBL" id="SUMB01000010">
    <property type="protein sequence ID" value="TJZ46306.1"/>
    <property type="molecule type" value="Genomic_DNA"/>
</dbReference>
<keyword evidence="1" id="KW-1133">Transmembrane helix</keyword>
<keyword evidence="4" id="KW-1185">Reference proteome</keyword>
<feature type="transmembrane region" description="Helical" evidence="1">
    <location>
        <begin position="82"/>
        <end position="103"/>
    </location>
</feature>
<keyword evidence="1" id="KW-0812">Transmembrane</keyword>
<evidence type="ECO:0000259" key="2">
    <source>
        <dbReference type="Pfam" id="PF01569"/>
    </source>
</evidence>
<feature type="domain" description="Phosphatidic acid phosphatase type 2/haloperoxidase" evidence="2">
    <location>
        <begin position="92"/>
        <end position="217"/>
    </location>
</feature>
<keyword evidence="1" id="KW-0472">Membrane</keyword>
<reference evidence="3 4" key="1">
    <citation type="submission" date="2019-04" db="EMBL/GenBank/DDBJ databases">
        <title>Streptomyces piniterrae sp. nov., a heliquinomycin-producing actinomycete isolated from rhizosphere soil of Pinus yunnanensis.</title>
        <authorList>
            <person name="Zhuang X."/>
            <person name="Zhao J."/>
        </authorList>
    </citation>
    <scope>NUCLEOTIDE SEQUENCE [LARGE SCALE GENOMIC DNA]</scope>
    <source>
        <strain evidence="4">jys28</strain>
    </source>
</reference>
<accession>A0A4U0MZF1</accession>
<dbReference type="OrthoDB" id="4870188at2"/>
<feature type="transmembrane region" description="Helical" evidence="1">
    <location>
        <begin position="43"/>
        <end position="62"/>
    </location>
</feature>
<dbReference type="AlphaFoldDB" id="A0A4U0MZF1"/>
<comment type="caution">
    <text evidence="3">The sequence shown here is derived from an EMBL/GenBank/DDBJ whole genome shotgun (WGS) entry which is preliminary data.</text>
</comment>
<dbReference type="Proteomes" id="UP000308697">
    <property type="component" value="Unassembled WGS sequence"/>
</dbReference>
<dbReference type="InterPro" id="IPR000326">
    <property type="entry name" value="PAP2/HPO"/>
</dbReference>
<evidence type="ECO:0000313" key="3">
    <source>
        <dbReference type="EMBL" id="TJZ46306.1"/>
    </source>
</evidence>
<feature type="transmembrane region" description="Helical" evidence="1">
    <location>
        <begin position="164"/>
        <end position="189"/>
    </location>
</feature>
<sequence>MLFAVLTWQVAWHGPLRTLDERLGRTVAAGAIPARAAELFADLGNTVVALPVLLTAAAWAAWRGWRTGRRADVNDPAAAVRWWLPPLAAAPALAAVPALVVPLKLWLARPGPPQMRGGTHDGFYPSGHAATAAVAYGAAALLLTHSQWHSGRRRSSRPRSGRRAAARVPAPLVLTTGAVLLNIAVGIGLVRQGYHWPLDVLGSWCLAGVVLSVWWAVCARWAAGPVSGSGRRPPKAWLSCRSPAPSCPSPSTTDCAARHACRRGSSTTG</sequence>
<dbReference type="InterPro" id="IPR036938">
    <property type="entry name" value="PAP2/HPO_sf"/>
</dbReference>
<gene>
    <name evidence="3" type="ORF">FCH28_27620</name>
</gene>
<evidence type="ECO:0000256" key="1">
    <source>
        <dbReference type="SAM" id="Phobius"/>
    </source>
</evidence>
<dbReference type="Pfam" id="PF01569">
    <property type="entry name" value="PAP2"/>
    <property type="match status" value="1"/>
</dbReference>
<dbReference type="Gene3D" id="1.20.144.10">
    <property type="entry name" value="Phosphatidic acid phosphatase type 2/haloperoxidase"/>
    <property type="match status" value="1"/>
</dbReference>
<feature type="transmembrane region" description="Helical" evidence="1">
    <location>
        <begin position="123"/>
        <end position="143"/>
    </location>
</feature>
<feature type="transmembrane region" description="Helical" evidence="1">
    <location>
        <begin position="201"/>
        <end position="223"/>
    </location>
</feature>